<keyword evidence="4" id="KW-1185">Reference proteome</keyword>
<evidence type="ECO:0000256" key="1">
    <source>
        <dbReference type="ARBA" id="ARBA00022801"/>
    </source>
</evidence>
<reference evidence="4" key="1">
    <citation type="submission" date="2023-07" db="EMBL/GenBank/DDBJ databases">
        <title>Genome-inferred correspondence between phylogeny and metabolic traits in the wild Drosophila gut microbiome.</title>
        <authorList>
            <person name="Bueno E."/>
            <person name="Blow F."/>
            <person name="Douglas A.E."/>
        </authorList>
    </citation>
    <scope>NUCLEOTIDE SEQUENCE [LARGE SCALE GENOMIC DNA]</scope>
    <source>
        <strain evidence="4">JGM97</strain>
    </source>
</reference>
<dbReference type="PANTHER" id="PTHR43329">
    <property type="entry name" value="EPOXIDE HYDROLASE"/>
    <property type="match status" value="1"/>
</dbReference>
<sequence>MPPVRFVQTNGIRLAVHDAGSGPAIVLLHGFPGLAYTWRHQIPALVSAGYRVIVPDLRGYGQSDAPAAIEAYDIQQLTADMTGLLDVSGVDKALFMGHDWGGMLAWQMPLIHPKRVAGVIGVNTPFMPHWTLWLHPDLVAAAQPERRGWVINPNVDPIVQMRQVYSPEMYVLMFEDGKRADTAMAQDIQGTLRNAYRKDLMTAAEWDALPPEVANMEYYGKPLPRQFPGHDVLTAAELDVYTAQFKRTGFTPAINWYRNISRNWQAGRTLEQTIRVPALMISAANDVVLRPGMAEGMETYIPDLEKKVIADCWHWTPEEKPAELNQLTLSWLSRRYPAG</sequence>
<dbReference type="Gene3D" id="3.40.50.1820">
    <property type="entry name" value="alpha/beta hydrolase"/>
    <property type="match status" value="1"/>
</dbReference>
<dbReference type="InterPro" id="IPR000073">
    <property type="entry name" value="AB_hydrolase_1"/>
</dbReference>
<dbReference type="PRINTS" id="PR00111">
    <property type="entry name" value="ABHYDROLASE"/>
</dbReference>
<accession>A0ABS5JN58</accession>
<feature type="domain" description="AB hydrolase-1" evidence="2">
    <location>
        <begin position="23"/>
        <end position="143"/>
    </location>
</feature>
<evidence type="ECO:0000313" key="3">
    <source>
        <dbReference type="EMBL" id="MBS0970763.1"/>
    </source>
</evidence>
<organism evidence="3 4">
    <name type="scientific">Nissabacter archeti</name>
    <dbReference type="NCBI Taxonomy" id="1917880"/>
    <lineage>
        <taxon>Bacteria</taxon>
        <taxon>Pseudomonadati</taxon>
        <taxon>Pseudomonadota</taxon>
        <taxon>Gammaproteobacteria</taxon>
        <taxon>Enterobacterales</taxon>
        <taxon>Yersiniaceae</taxon>
        <taxon>Nissabacter</taxon>
    </lineage>
</organism>
<dbReference type="Proteomes" id="UP000680634">
    <property type="component" value="Unassembled WGS sequence"/>
</dbReference>
<name>A0ABS5JN58_9GAMM</name>
<evidence type="ECO:0000313" key="4">
    <source>
        <dbReference type="Proteomes" id="UP000680634"/>
    </source>
</evidence>
<dbReference type="PRINTS" id="PR00412">
    <property type="entry name" value="EPOXHYDRLASE"/>
</dbReference>
<proteinExistence type="predicted"/>
<dbReference type="Pfam" id="PF00561">
    <property type="entry name" value="Abhydrolase_1"/>
    <property type="match status" value="1"/>
</dbReference>
<keyword evidence="1 3" id="KW-0378">Hydrolase</keyword>
<dbReference type="InterPro" id="IPR000639">
    <property type="entry name" value="Epox_hydrolase-like"/>
</dbReference>
<dbReference type="SUPFAM" id="SSF53474">
    <property type="entry name" value="alpha/beta-Hydrolases"/>
    <property type="match status" value="1"/>
</dbReference>
<comment type="caution">
    <text evidence="3">The sequence shown here is derived from an EMBL/GenBank/DDBJ whole genome shotgun (WGS) entry which is preliminary data.</text>
</comment>
<dbReference type="EMBL" id="JAERKB010000013">
    <property type="protein sequence ID" value="MBS0970763.1"/>
    <property type="molecule type" value="Genomic_DNA"/>
</dbReference>
<evidence type="ECO:0000259" key="2">
    <source>
        <dbReference type="Pfam" id="PF00561"/>
    </source>
</evidence>
<dbReference type="InterPro" id="IPR029058">
    <property type="entry name" value="AB_hydrolase_fold"/>
</dbReference>
<gene>
    <name evidence="3" type="ORF">JK232_17875</name>
</gene>
<protein>
    <submittedName>
        <fullName evidence="3">Alpha/beta hydrolase</fullName>
    </submittedName>
</protein>
<dbReference type="GO" id="GO:0016787">
    <property type="term" value="F:hydrolase activity"/>
    <property type="evidence" value="ECO:0007669"/>
    <property type="project" value="UniProtKB-KW"/>
</dbReference>